<dbReference type="OrthoDB" id="2603at2759"/>
<dbReference type="AlphaFoldDB" id="A0A9Q0NGK1"/>
<evidence type="ECO:0000256" key="11">
    <source>
        <dbReference type="ARBA" id="ARBA00022723"/>
    </source>
</evidence>
<evidence type="ECO:0000256" key="7">
    <source>
        <dbReference type="ARBA" id="ARBA00012704"/>
    </source>
</evidence>
<protein>
    <recommendedName>
        <fullName evidence="8 15">Dolichol-phosphate mannosyltransferase subunit 1</fullName>
        <ecNumber evidence="7 15">2.4.1.83</ecNumber>
    </recommendedName>
</protein>
<comment type="subcellular location">
    <subcellularLocation>
        <location evidence="4 15">Endoplasmic reticulum</location>
    </subcellularLocation>
</comment>
<dbReference type="Proteomes" id="UP001151699">
    <property type="component" value="Chromosome A"/>
</dbReference>
<dbReference type="GO" id="GO:0004582">
    <property type="term" value="F:dolichyl-phosphate beta-D-mannosyltransferase activity"/>
    <property type="evidence" value="ECO:0007669"/>
    <property type="project" value="UniProtKB-UniRule"/>
</dbReference>
<keyword evidence="13" id="KW-0460">Magnesium</keyword>
<comment type="cofactor">
    <cofactor evidence="2">
        <name>Mn(2+)</name>
        <dbReference type="ChEBI" id="CHEBI:29035"/>
    </cofactor>
</comment>
<dbReference type="GO" id="GO:0006506">
    <property type="term" value="P:GPI anchor biosynthetic process"/>
    <property type="evidence" value="ECO:0007669"/>
    <property type="project" value="TreeGrafter"/>
</dbReference>
<comment type="pathway">
    <text evidence="5 15">Protein modification; protein glycosylation.</text>
</comment>
<feature type="domain" description="Glycosyltransferase 2-like" evidence="16">
    <location>
        <begin position="43"/>
        <end position="213"/>
    </location>
</feature>
<evidence type="ECO:0000256" key="1">
    <source>
        <dbReference type="ARBA" id="ARBA00001913"/>
    </source>
</evidence>
<dbReference type="EC" id="2.4.1.83" evidence="7 15"/>
<comment type="caution">
    <text evidence="17">The sequence shown here is derived from an EMBL/GenBank/DDBJ whole genome shotgun (WGS) entry which is preliminary data.</text>
</comment>
<dbReference type="GO" id="GO:0006488">
    <property type="term" value="P:dolichol-linked oligosaccharide biosynthetic process"/>
    <property type="evidence" value="ECO:0007669"/>
    <property type="project" value="TreeGrafter"/>
</dbReference>
<dbReference type="InterPro" id="IPR029044">
    <property type="entry name" value="Nucleotide-diphossugar_trans"/>
</dbReference>
<evidence type="ECO:0000256" key="13">
    <source>
        <dbReference type="ARBA" id="ARBA00022842"/>
    </source>
</evidence>
<dbReference type="InterPro" id="IPR039528">
    <property type="entry name" value="DPM1-like"/>
</dbReference>
<gene>
    <name evidence="17" type="primary">Dpm1</name>
    <name evidence="17" type="ORF">Bhyg_05148</name>
</gene>
<evidence type="ECO:0000256" key="10">
    <source>
        <dbReference type="ARBA" id="ARBA00022679"/>
    </source>
</evidence>
<keyword evidence="9 15" id="KW-0328">Glycosyltransferase</keyword>
<evidence type="ECO:0000256" key="9">
    <source>
        <dbReference type="ARBA" id="ARBA00022676"/>
    </source>
</evidence>
<evidence type="ECO:0000256" key="8">
    <source>
        <dbReference type="ARBA" id="ARBA00014858"/>
    </source>
</evidence>
<comment type="cofactor">
    <cofactor evidence="3">
        <name>Mg(2+)</name>
        <dbReference type="ChEBI" id="CHEBI:18420"/>
    </cofactor>
</comment>
<evidence type="ECO:0000313" key="17">
    <source>
        <dbReference type="EMBL" id="KAJ6649907.1"/>
    </source>
</evidence>
<evidence type="ECO:0000256" key="3">
    <source>
        <dbReference type="ARBA" id="ARBA00001946"/>
    </source>
</evidence>
<dbReference type="InterPro" id="IPR001173">
    <property type="entry name" value="Glyco_trans_2-like"/>
</dbReference>
<comment type="function">
    <text evidence="15">Transfers mannose from GDP-mannose to dolichol monophosphate to form dolichol phosphate mannose (Dol-P-Man) which is the mannosyl donor in pathways leading to N-glycosylation, glycosyl phosphatidylinositol membrane anchoring, and O-mannosylation of proteins.</text>
</comment>
<dbReference type="SUPFAM" id="SSF53448">
    <property type="entry name" value="Nucleotide-diphospho-sugar transferases"/>
    <property type="match status" value="1"/>
</dbReference>
<dbReference type="GO" id="GO:0005789">
    <property type="term" value="C:endoplasmic reticulum membrane"/>
    <property type="evidence" value="ECO:0007669"/>
    <property type="project" value="TreeGrafter"/>
</dbReference>
<dbReference type="Gene3D" id="3.90.550.10">
    <property type="entry name" value="Spore Coat Polysaccharide Biosynthesis Protein SpsA, Chain A"/>
    <property type="match status" value="1"/>
</dbReference>
<comment type="subunit">
    <text evidence="15">Component of the dolichol-phosphate mannose (DPM) synthase complex.</text>
</comment>
<dbReference type="Pfam" id="PF00535">
    <property type="entry name" value="Glycos_transf_2"/>
    <property type="match status" value="1"/>
</dbReference>
<keyword evidence="11" id="KW-0479">Metal-binding</keyword>
<proteinExistence type="inferred from homology"/>
<evidence type="ECO:0000256" key="14">
    <source>
        <dbReference type="ARBA" id="ARBA00023211"/>
    </source>
</evidence>
<dbReference type="GO" id="GO:0035269">
    <property type="term" value="P:protein O-linked glycosylation via mannose"/>
    <property type="evidence" value="ECO:0007669"/>
    <property type="project" value="TreeGrafter"/>
</dbReference>
<dbReference type="CDD" id="cd06442">
    <property type="entry name" value="DPM1_like"/>
    <property type="match status" value="1"/>
</dbReference>
<evidence type="ECO:0000256" key="2">
    <source>
        <dbReference type="ARBA" id="ARBA00001936"/>
    </source>
</evidence>
<dbReference type="PANTHER" id="PTHR43398">
    <property type="entry name" value="DOLICHOL-PHOSPHATE MANNOSYLTRANSFERASE SUBUNIT 1"/>
    <property type="match status" value="1"/>
</dbReference>
<reference evidence="17" key="1">
    <citation type="submission" date="2022-07" db="EMBL/GenBank/DDBJ databases">
        <authorList>
            <person name="Trinca V."/>
            <person name="Uliana J.V.C."/>
            <person name="Torres T.T."/>
            <person name="Ward R.J."/>
            <person name="Monesi N."/>
        </authorList>
    </citation>
    <scope>NUCLEOTIDE SEQUENCE</scope>
    <source>
        <strain evidence="17">HSMRA1968</strain>
        <tissue evidence="17">Whole embryos</tissue>
    </source>
</reference>
<keyword evidence="14" id="KW-0464">Manganese</keyword>
<organism evidence="17 18">
    <name type="scientific">Pseudolycoriella hygida</name>
    <dbReference type="NCBI Taxonomy" id="35572"/>
    <lineage>
        <taxon>Eukaryota</taxon>
        <taxon>Metazoa</taxon>
        <taxon>Ecdysozoa</taxon>
        <taxon>Arthropoda</taxon>
        <taxon>Hexapoda</taxon>
        <taxon>Insecta</taxon>
        <taxon>Pterygota</taxon>
        <taxon>Neoptera</taxon>
        <taxon>Endopterygota</taxon>
        <taxon>Diptera</taxon>
        <taxon>Nematocera</taxon>
        <taxon>Sciaroidea</taxon>
        <taxon>Sciaridae</taxon>
        <taxon>Pseudolycoriella</taxon>
    </lineage>
</organism>
<sequence>MIPEIIFVNKQTEFLGWKYIVKTLTKSFDVVRSVKTMSQNIYSILLPTFNEKDNLPIIVWLLVKYLDQSQLNYEIIIIDDASPDGTLDVAKQLQKIYGEKKIVLRPREAKLGLGTAYIHGIKHASGNFIIIMDADLSHHPKFIPEFIELQKKENLDIVTGTRYLGDGGVFGWDFKRKLVSRGANFLSQLLLRPNCSDLTGSFRLYRKDVLQELVSRCVSKGYVFQMEMIVRARELNYTIGEIPITFVDRVYGQSKLGGTEIFQFAKNLLYLFATT</sequence>
<comment type="similarity">
    <text evidence="6 15">Belongs to the glycosyltransferase 2 family.</text>
</comment>
<comment type="cofactor">
    <cofactor evidence="1">
        <name>Ca(2+)</name>
        <dbReference type="ChEBI" id="CHEBI:29108"/>
    </cofactor>
</comment>
<evidence type="ECO:0000313" key="18">
    <source>
        <dbReference type="Proteomes" id="UP001151699"/>
    </source>
</evidence>
<name>A0A9Q0NGK1_9DIPT</name>
<evidence type="ECO:0000256" key="15">
    <source>
        <dbReference type="RuleBase" id="RU365083"/>
    </source>
</evidence>
<evidence type="ECO:0000256" key="12">
    <source>
        <dbReference type="ARBA" id="ARBA00022824"/>
    </source>
</evidence>
<comment type="catalytic activity">
    <reaction evidence="15">
        <text>a di-trans,poly-cis-dolichyl phosphate + GDP-alpha-D-mannose = a di-trans,poly-cis-dolichyl beta-D-mannosyl phosphate + GDP</text>
        <dbReference type="Rhea" id="RHEA:21184"/>
        <dbReference type="Rhea" id="RHEA-COMP:19498"/>
        <dbReference type="Rhea" id="RHEA-COMP:19501"/>
        <dbReference type="ChEBI" id="CHEBI:57527"/>
        <dbReference type="ChEBI" id="CHEBI:57683"/>
        <dbReference type="ChEBI" id="CHEBI:58189"/>
        <dbReference type="ChEBI" id="CHEBI:58211"/>
    </reaction>
</comment>
<evidence type="ECO:0000256" key="5">
    <source>
        <dbReference type="ARBA" id="ARBA00004922"/>
    </source>
</evidence>
<dbReference type="PANTHER" id="PTHR43398:SF1">
    <property type="entry name" value="DOLICHOL-PHOSPHATE MANNOSYLTRANSFERASE SUBUNIT 1"/>
    <property type="match status" value="1"/>
</dbReference>
<keyword evidence="10 15" id="KW-0808">Transferase</keyword>
<evidence type="ECO:0000259" key="16">
    <source>
        <dbReference type="Pfam" id="PF00535"/>
    </source>
</evidence>
<accession>A0A9Q0NGK1</accession>
<keyword evidence="12 15" id="KW-0256">Endoplasmic reticulum</keyword>
<dbReference type="EMBL" id="WJQU01000001">
    <property type="protein sequence ID" value="KAJ6649907.1"/>
    <property type="molecule type" value="Genomic_DNA"/>
</dbReference>
<dbReference type="GO" id="GO:0046872">
    <property type="term" value="F:metal ion binding"/>
    <property type="evidence" value="ECO:0007669"/>
    <property type="project" value="UniProtKB-KW"/>
</dbReference>
<evidence type="ECO:0000256" key="4">
    <source>
        <dbReference type="ARBA" id="ARBA00004240"/>
    </source>
</evidence>
<dbReference type="FunFam" id="3.90.550.10:FF:000036">
    <property type="entry name" value="Dolichol-phosphate mannosyltransferase subunit 1"/>
    <property type="match status" value="1"/>
</dbReference>
<evidence type="ECO:0000256" key="6">
    <source>
        <dbReference type="ARBA" id="ARBA00006739"/>
    </source>
</evidence>
<keyword evidence="18" id="KW-1185">Reference proteome</keyword>